<protein>
    <submittedName>
        <fullName evidence="4">Uncharacterized protein</fullName>
    </submittedName>
</protein>
<evidence type="ECO:0000313" key="4">
    <source>
        <dbReference type="EMBL" id="KRM46532.1"/>
    </source>
</evidence>
<feature type="compositionally biased region" description="Low complexity" evidence="1">
    <location>
        <begin position="190"/>
        <end position="210"/>
    </location>
</feature>
<dbReference type="RefSeq" id="WP_057909763.1">
    <property type="nucleotide sequence ID" value="NZ_AZGK01000006.1"/>
</dbReference>
<evidence type="ECO:0000256" key="3">
    <source>
        <dbReference type="SAM" id="SignalP"/>
    </source>
</evidence>
<name>A0A0R1Z0S2_9LACO</name>
<dbReference type="PATRIC" id="fig|1423784.4.peg.2152"/>
<feature type="compositionally biased region" description="Polar residues" evidence="1">
    <location>
        <begin position="83"/>
        <end position="97"/>
    </location>
</feature>
<proteinExistence type="predicted"/>
<dbReference type="GeneID" id="69802203"/>
<feature type="chain" id="PRO_5006414084" evidence="3">
    <location>
        <begin position="30"/>
        <end position="345"/>
    </location>
</feature>
<dbReference type="EMBL" id="AZGK01000006">
    <property type="protein sequence ID" value="KRM46532.1"/>
    <property type="molecule type" value="Genomic_DNA"/>
</dbReference>
<feature type="compositionally biased region" description="Basic and acidic residues" evidence="1">
    <location>
        <begin position="141"/>
        <end position="152"/>
    </location>
</feature>
<gene>
    <name evidence="4" type="ORF">FC51_GL002110</name>
</gene>
<evidence type="ECO:0000313" key="5">
    <source>
        <dbReference type="Proteomes" id="UP000051957"/>
    </source>
</evidence>
<feature type="region of interest" description="Disordered" evidence="1">
    <location>
        <begin position="190"/>
        <end position="239"/>
    </location>
</feature>
<feature type="compositionally biased region" description="Low complexity" evidence="1">
    <location>
        <begin position="128"/>
        <end position="137"/>
    </location>
</feature>
<feature type="compositionally biased region" description="Polar residues" evidence="1">
    <location>
        <begin position="40"/>
        <end position="76"/>
    </location>
</feature>
<dbReference type="AlphaFoldDB" id="A0A0R1Z0S2"/>
<feature type="transmembrane region" description="Helical" evidence="2">
    <location>
        <begin position="318"/>
        <end position="337"/>
    </location>
</feature>
<keyword evidence="2" id="KW-1133">Transmembrane helix</keyword>
<feature type="region of interest" description="Disordered" evidence="1">
    <location>
        <begin position="40"/>
        <end position="174"/>
    </location>
</feature>
<sequence length="345" mass="36121">MNTKSKYRLTLLFSLLVFGSFGVSSQANADTTDTIQSTAKTVESSVTVKPTAADSTSGDSVAAQVQDSKATTTSSGNDEKDVTTSYGDAKNNQVDPSTNKDDSNTDASTDQTADTSNTDKDSAQMTGSTASSSDQSSANETDTKDTDAKDTSADSDTPTEPITDVNTDTSVADDSAVDKAVKTVVDKVVPATDSETSDQATSQTASSAATEPDDGLIPPDQSVIERKPSPNDISGGTFAETVKKSDPKVTKQTVVAGKNKTKLLTFNAFSNSIYKHVLRSAKTPGKITTTSGHKVTLTTPVKHVKYSEHDSTAISETLPIVITIAIIAVAGITFIAFDPLKFLFK</sequence>
<reference evidence="4 5" key="1">
    <citation type="journal article" date="2015" name="Genome Announc.">
        <title>Expanding the biotechnology potential of lactobacilli through comparative genomics of 213 strains and associated genera.</title>
        <authorList>
            <person name="Sun Z."/>
            <person name="Harris H.M."/>
            <person name="McCann A."/>
            <person name="Guo C."/>
            <person name="Argimon S."/>
            <person name="Zhang W."/>
            <person name="Yang X."/>
            <person name="Jeffery I.B."/>
            <person name="Cooney J.C."/>
            <person name="Kagawa T.F."/>
            <person name="Liu W."/>
            <person name="Song Y."/>
            <person name="Salvetti E."/>
            <person name="Wrobel A."/>
            <person name="Rasinkangas P."/>
            <person name="Parkhill J."/>
            <person name="Rea M.C."/>
            <person name="O'Sullivan O."/>
            <person name="Ritari J."/>
            <person name="Douillard F.P."/>
            <person name="Paul Ross R."/>
            <person name="Yang R."/>
            <person name="Briner A.E."/>
            <person name="Felis G.E."/>
            <person name="de Vos W.M."/>
            <person name="Barrangou R."/>
            <person name="Klaenhammer T.R."/>
            <person name="Caufield P.W."/>
            <person name="Cui Y."/>
            <person name="Zhang H."/>
            <person name="O'Toole P.W."/>
        </authorList>
    </citation>
    <scope>NUCLEOTIDE SEQUENCE [LARGE SCALE GENOMIC DNA]</scope>
    <source>
        <strain evidence="4 5">DSM 5707</strain>
    </source>
</reference>
<evidence type="ECO:0000256" key="1">
    <source>
        <dbReference type="SAM" id="MobiDB-lite"/>
    </source>
</evidence>
<feature type="compositionally biased region" description="Low complexity" evidence="1">
    <location>
        <begin position="105"/>
        <end position="116"/>
    </location>
</feature>
<accession>A0A0R1Z0S2</accession>
<feature type="signal peptide" evidence="3">
    <location>
        <begin position="1"/>
        <end position="29"/>
    </location>
</feature>
<evidence type="ECO:0000256" key="2">
    <source>
        <dbReference type="SAM" id="Phobius"/>
    </source>
</evidence>
<organism evidence="4 5">
    <name type="scientific">Lentilactobacillus parabuchneri DSM 5707 = NBRC 107865</name>
    <dbReference type="NCBI Taxonomy" id="1423784"/>
    <lineage>
        <taxon>Bacteria</taxon>
        <taxon>Bacillati</taxon>
        <taxon>Bacillota</taxon>
        <taxon>Bacilli</taxon>
        <taxon>Lactobacillales</taxon>
        <taxon>Lactobacillaceae</taxon>
        <taxon>Lentilactobacillus</taxon>
    </lineage>
</organism>
<keyword evidence="3" id="KW-0732">Signal</keyword>
<keyword evidence="2" id="KW-0812">Transmembrane</keyword>
<dbReference type="Proteomes" id="UP000051957">
    <property type="component" value="Unassembled WGS sequence"/>
</dbReference>
<comment type="caution">
    <text evidence="4">The sequence shown here is derived from an EMBL/GenBank/DDBJ whole genome shotgun (WGS) entry which is preliminary data.</text>
</comment>
<keyword evidence="2" id="KW-0472">Membrane</keyword>